<reference evidence="1" key="1">
    <citation type="journal article" date="2022" name="bioRxiv">
        <title>Sequencing and chromosome-scale assembly of the giantPleurodeles waltlgenome.</title>
        <authorList>
            <person name="Brown T."/>
            <person name="Elewa A."/>
            <person name="Iarovenko S."/>
            <person name="Subramanian E."/>
            <person name="Araus A.J."/>
            <person name="Petzold A."/>
            <person name="Susuki M."/>
            <person name="Suzuki K.-i.T."/>
            <person name="Hayashi T."/>
            <person name="Toyoda A."/>
            <person name="Oliveira C."/>
            <person name="Osipova E."/>
            <person name="Leigh N.D."/>
            <person name="Simon A."/>
            <person name="Yun M.H."/>
        </authorList>
    </citation>
    <scope>NUCLEOTIDE SEQUENCE</scope>
    <source>
        <strain evidence="1">20211129_DDA</strain>
        <tissue evidence="1">Liver</tissue>
    </source>
</reference>
<evidence type="ECO:0000313" key="1">
    <source>
        <dbReference type="EMBL" id="KAJ1181443.1"/>
    </source>
</evidence>
<organism evidence="1 2">
    <name type="scientific">Pleurodeles waltl</name>
    <name type="common">Iberian ribbed newt</name>
    <dbReference type="NCBI Taxonomy" id="8319"/>
    <lineage>
        <taxon>Eukaryota</taxon>
        <taxon>Metazoa</taxon>
        <taxon>Chordata</taxon>
        <taxon>Craniata</taxon>
        <taxon>Vertebrata</taxon>
        <taxon>Euteleostomi</taxon>
        <taxon>Amphibia</taxon>
        <taxon>Batrachia</taxon>
        <taxon>Caudata</taxon>
        <taxon>Salamandroidea</taxon>
        <taxon>Salamandridae</taxon>
        <taxon>Pleurodelinae</taxon>
        <taxon>Pleurodeles</taxon>
    </lineage>
</organism>
<dbReference type="EMBL" id="JANPWB010000006">
    <property type="protein sequence ID" value="KAJ1181443.1"/>
    <property type="molecule type" value="Genomic_DNA"/>
</dbReference>
<keyword evidence="2" id="KW-1185">Reference proteome</keyword>
<protein>
    <submittedName>
        <fullName evidence="1">Uncharacterized protein</fullName>
    </submittedName>
</protein>
<dbReference type="AlphaFoldDB" id="A0AAV7TXT7"/>
<accession>A0AAV7TXT7</accession>
<evidence type="ECO:0000313" key="2">
    <source>
        <dbReference type="Proteomes" id="UP001066276"/>
    </source>
</evidence>
<gene>
    <name evidence="1" type="ORF">NDU88_006650</name>
</gene>
<dbReference type="Proteomes" id="UP001066276">
    <property type="component" value="Chromosome 3_2"/>
</dbReference>
<name>A0AAV7TXT7_PLEWA</name>
<proteinExistence type="predicted"/>
<sequence>MVYCASKAEYSGIHKRKSGISGRDNHSCKFAGVEEQEAETQHEADRTQKEPVWECVPLDTETYRGGDSEPWKGGTKDLVVIVEPSSALSYEDTGYHCRY</sequence>
<comment type="caution">
    <text evidence="1">The sequence shown here is derived from an EMBL/GenBank/DDBJ whole genome shotgun (WGS) entry which is preliminary data.</text>
</comment>